<sequence length="319" mass="36235">MKTKFLLLTLFTTIFIGCNSPKNNQFDKDMLLESIKILSHDSLEGRGFSKAGNYKAQKFIAKRFEEISLEKMFDDSYIQEFPYTFSGKRRLRMFPIAGIEKDAENISDTTVIGGNVIGKISGKIDKTIVITGHLDHLGVKNGEIYNGADDDASGTAALFAIASYFKKNKPKHTLVFAAVDAEEIGSLGADYFLKNYTDKQNIVLNINMDMIAHNDSLQLYASGLHHYPQLKEPLQNIESPITLLFGHDNPTDKSKDDWTFSSDHRIFHKEKIPFIYFGVEDHKDYHKATDTFENINQDFYVDAVKLIIKAIENYDSFLE</sequence>
<protein>
    <submittedName>
        <fullName evidence="2">M20/M25/M40 family metallo-hydrolase</fullName>
    </submittedName>
</protein>
<feature type="domain" description="Peptidase M28" evidence="1">
    <location>
        <begin position="115"/>
        <end position="309"/>
    </location>
</feature>
<dbReference type="PROSITE" id="PS51257">
    <property type="entry name" value="PROKAR_LIPOPROTEIN"/>
    <property type="match status" value="1"/>
</dbReference>
<dbReference type="PANTHER" id="PTHR12147">
    <property type="entry name" value="METALLOPEPTIDASE M28 FAMILY MEMBER"/>
    <property type="match status" value="1"/>
</dbReference>
<proteinExistence type="predicted"/>
<dbReference type="KEGG" id="ppec:H9W90_01835"/>
<dbReference type="RefSeq" id="WP_187482779.1">
    <property type="nucleotide sequence ID" value="NZ_CP060695.1"/>
</dbReference>
<dbReference type="Gene3D" id="3.40.630.10">
    <property type="entry name" value="Zn peptidases"/>
    <property type="match status" value="1"/>
</dbReference>
<evidence type="ECO:0000313" key="3">
    <source>
        <dbReference type="Proteomes" id="UP000515808"/>
    </source>
</evidence>
<keyword evidence="3" id="KW-1185">Reference proteome</keyword>
<dbReference type="GO" id="GO:0008235">
    <property type="term" value="F:metalloexopeptidase activity"/>
    <property type="evidence" value="ECO:0007669"/>
    <property type="project" value="InterPro"/>
</dbReference>
<accession>A0A7G9LB86</accession>
<keyword evidence="2" id="KW-0378">Hydrolase</keyword>
<dbReference type="Pfam" id="PF04389">
    <property type="entry name" value="Peptidase_M28"/>
    <property type="match status" value="1"/>
</dbReference>
<dbReference type="SUPFAM" id="SSF53187">
    <property type="entry name" value="Zn-dependent exopeptidases"/>
    <property type="match status" value="1"/>
</dbReference>
<dbReference type="PANTHER" id="PTHR12147:SF26">
    <property type="entry name" value="PEPTIDASE M28 DOMAIN-CONTAINING PROTEIN"/>
    <property type="match status" value="1"/>
</dbReference>
<evidence type="ECO:0000259" key="1">
    <source>
        <dbReference type="Pfam" id="PF04389"/>
    </source>
</evidence>
<gene>
    <name evidence="2" type="ORF">H9W90_01835</name>
</gene>
<organism evidence="2 3">
    <name type="scientific">Polaribacter pectinis</name>
    <dbReference type="NCBI Taxonomy" id="2738844"/>
    <lineage>
        <taxon>Bacteria</taxon>
        <taxon>Pseudomonadati</taxon>
        <taxon>Bacteroidota</taxon>
        <taxon>Flavobacteriia</taxon>
        <taxon>Flavobacteriales</taxon>
        <taxon>Flavobacteriaceae</taxon>
    </lineage>
</organism>
<dbReference type="InterPro" id="IPR007484">
    <property type="entry name" value="Peptidase_M28"/>
</dbReference>
<dbReference type="Proteomes" id="UP000515808">
    <property type="component" value="Chromosome"/>
</dbReference>
<dbReference type="AlphaFoldDB" id="A0A7G9LB86"/>
<evidence type="ECO:0000313" key="2">
    <source>
        <dbReference type="EMBL" id="QNM85885.1"/>
    </source>
</evidence>
<dbReference type="InterPro" id="IPR045175">
    <property type="entry name" value="M28_fam"/>
</dbReference>
<dbReference type="EMBL" id="CP060695">
    <property type="protein sequence ID" value="QNM85885.1"/>
    <property type="molecule type" value="Genomic_DNA"/>
</dbReference>
<name>A0A7G9LB86_9FLAO</name>
<reference evidence="2 3" key="1">
    <citation type="submission" date="2020-08" db="EMBL/GenBank/DDBJ databases">
        <title>Polaribacter sp. L12M9 isolated from gut of the Korean scallop.</title>
        <authorList>
            <person name="Jeong Y.S."/>
        </authorList>
    </citation>
    <scope>NUCLEOTIDE SEQUENCE [LARGE SCALE GENOMIC DNA]</scope>
    <source>
        <strain evidence="2 3">L12M9</strain>
    </source>
</reference>
<dbReference type="GO" id="GO:0006508">
    <property type="term" value="P:proteolysis"/>
    <property type="evidence" value="ECO:0007669"/>
    <property type="project" value="InterPro"/>
</dbReference>